<evidence type="ECO:0000313" key="3">
    <source>
        <dbReference type="Proteomes" id="UP001370758"/>
    </source>
</evidence>
<feature type="compositionally biased region" description="Basic and acidic residues" evidence="1">
    <location>
        <begin position="33"/>
        <end position="48"/>
    </location>
</feature>
<comment type="caution">
    <text evidence="2">The sequence shown here is derived from an EMBL/GenBank/DDBJ whole genome shotgun (WGS) entry which is preliminary data.</text>
</comment>
<feature type="region of interest" description="Disordered" evidence="1">
    <location>
        <begin position="122"/>
        <end position="153"/>
    </location>
</feature>
<protein>
    <recommendedName>
        <fullName evidence="4">C3H1-type domain-containing protein</fullName>
    </recommendedName>
</protein>
<evidence type="ECO:0008006" key="4">
    <source>
        <dbReference type="Google" id="ProtNLM"/>
    </source>
</evidence>
<gene>
    <name evidence="2" type="ORF">TWF481_009142</name>
</gene>
<dbReference type="Proteomes" id="UP001370758">
    <property type="component" value="Unassembled WGS sequence"/>
</dbReference>
<proteinExistence type="predicted"/>
<dbReference type="AlphaFoldDB" id="A0AAV9W8L7"/>
<name>A0AAV9W8L7_9PEZI</name>
<organism evidence="2 3">
    <name type="scientific">Arthrobotrys musiformis</name>
    <dbReference type="NCBI Taxonomy" id="47236"/>
    <lineage>
        <taxon>Eukaryota</taxon>
        <taxon>Fungi</taxon>
        <taxon>Dikarya</taxon>
        <taxon>Ascomycota</taxon>
        <taxon>Pezizomycotina</taxon>
        <taxon>Orbiliomycetes</taxon>
        <taxon>Orbiliales</taxon>
        <taxon>Orbiliaceae</taxon>
        <taxon>Arthrobotrys</taxon>
    </lineage>
</organism>
<accession>A0AAV9W8L7</accession>
<feature type="region of interest" description="Disordered" evidence="1">
    <location>
        <begin position="168"/>
        <end position="200"/>
    </location>
</feature>
<keyword evidence="3" id="KW-1185">Reference proteome</keyword>
<reference evidence="2 3" key="1">
    <citation type="submission" date="2023-08" db="EMBL/GenBank/DDBJ databases">
        <authorList>
            <person name="Palmer J.M."/>
        </authorList>
    </citation>
    <scope>NUCLEOTIDE SEQUENCE [LARGE SCALE GENOMIC DNA]</scope>
    <source>
        <strain evidence="2 3">TWF481</strain>
    </source>
</reference>
<feature type="region of interest" description="Disordered" evidence="1">
    <location>
        <begin position="1"/>
        <end position="59"/>
    </location>
</feature>
<dbReference type="EMBL" id="JAVHJL010000006">
    <property type="protein sequence ID" value="KAK6501301.1"/>
    <property type="molecule type" value="Genomic_DNA"/>
</dbReference>
<evidence type="ECO:0000256" key="1">
    <source>
        <dbReference type="SAM" id="MobiDB-lite"/>
    </source>
</evidence>
<feature type="compositionally biased region" description="Basic and acidic residues" evidence="1">
    <location>
        <begin position="122"/>
        <end position="137"/>
    </location>
</feature>
<evidence type="ECO:0000313" key="2">
    <source>
        <dbReference type="EMBL" id="KAK6501301.1"/>
    </source>
</evidence>
<sequence>MKEHRGKQQVPHTIARPKCQKTQQNNKHSPQKNKRDNSKPQAKKEIGREVSSSIIIDGSQYEGTPISINRSTKTPQGPFHLPGFVNGGLGGPLEPLTSGIWRNYRCDQGGLCRKSHAVAHEGHNAEKAGRGSSDRTPPDWNIQSEVTPRGTRKRVSLSKRSCAACSRRNCRGDISNPQVVDVPPTPLANGPLRCPSHQPK</sequence>